<dbReference type="InterPro" id="IPR012337">
    <property type="entry name" value="RNaseH-like_sf"/>
</dbReference>
<dbReference type="GO" id="GO:0004523">
    <property type="term" value="F:RNA-DNA hybrid ribonuclease activity"/>
    <property type="evidence" value="ECO:0007669"/>
    <property type="project" value="InterPro"/>
</dbReference>
<dbReference type="CDD" id="cd06222">
    <property type="entry name" value="RNase_H_like"/>
    <property type="match status" value="1"/>
</dbReference>
<dbReference type="AlphaFoldDB" id="A0A6D2IHU0"/>
<organism evidence="2 3">
    <name type="scientific">Microthlaspi erraticum</name>
    <dbReference type="NCBI Taxonomy" id="1685480"/>
    <lineage>
        <taxon>Eukaryota</taxon>
        <taxon>Viridiplantae</taxon>
        <taxon>Streptophyta</taxon>
        <taxon>Embryophyta</taxon>
        <taxon>Tracheophyta</taxon>
        <taxon>Spermatophyta</taxon>
        <taxon>Magnoliopsida</taxon>
        <taxon>eudicotyledons</taxon>
        <taxon>Gunneridae</taxon>
        <taxon>Pentapetalae</taxon>
        <taxon>rosids</taxon>
        <taxon>malvids</taxon>
        <taxon>Brassicales</taxon>
        <taxon>Brassicaceae</taxon>
        <taxon>Coluteocarpeae</taxon>
        <taxon>Microthlaspi</taxon>
    </lineage>
</organism>
<dbReference type="PANTHER" id="PTHR47074">
    <property type="entry name" value="BNAC02G40300D PROTEIN"/>
    <property type="match status" value="1"/>
</dbReference>
<gene>
    <name evidence="2" type="ORF">MERR_LOCUS17029</name>
</gene>
<evidence type="ECO:0000259" key="1">
    <source>
        <dbReference type="Pfam" id="PF13456"/>
    </source>
</evidence>
<dbReference type="InterPro" id="IPR036397">
    <property type="entry name" value="RNaseH_sf"/>
</dbReference>
<proteinExistence type="predicted"/>
<dbReference type="InterPro" id="IPR052929">
    <property type="entry name" value="RNase_H-like_EbsB-rel"/>
</dbReference>
<dbReference type="Proteomes" id="UP000467841">
    <property type="component" value="Unassembled WGS sequence"/>
</dbReference>
<comment type="caution">
    <text evidence="2">The sequence shown here is derived from an EMBL/GenBank/DDBJ whole genome shotgun (WGS) entry which is preliminary data.</text>
</comment>
<evidence type="ECO:0000313" key="3">
    <source>
        <dbReference type="Proteomes" id="UP000467841"/>
    </source>
</evidence>
<dbReference type="EMBL" id="CACVBM020001085">
    <property type="protein sequence ID" value="CAA7029794.1"/>
    <property type="molecule type" value="Genomic_DNA"/>
</dbReference>
<feature type="domain" description="RNase H type-1" evidence="1">
    <location>
        <begin position="345"/>
        <end position="462"/>
    </location>
</feature>
<dbReference type="Gene3D" id="3.30.420.10">
    <property type="entry name" value="Ribonuclease H-like superfamily/Ribonuclease H"/>
    <property type="match status" value="1"/>
</dbReference>
<keyword evidence="3" id="KW-1185">Reference proteome</keyword>
<evidence type="ECO:0000313" key="2">
    <source>
        <dbReference type="EMBL" id="CAA7029794.1"/>
    </source>
</evidence>
<dbReference type="GO" id="GO:0003676">
    <property type="term" value="F:nucleic acid binding"/>
    <property type="evidence" value="ECO:0007669"/>
    <property type="project" value="InterPro"/>
</dbReference>
<dbReference type="InterPro" id="IPR002156">
    <property type="entry name" value="RNaseH_domain"/>
</dbReference>
<accession>A0A6D2IHU0</accession>
<reference evidence="2" key="1">
    <citation type="submission" date="2020-01" db="EMBL/GenBank/DDBJ databases">
        <authorList>
            <person name="Mishra B."/>
        </authorList>
    </citation>
    <scope>NUCLEOTIDE SEQUENCE [LARGE SCALE GENOMIC DNA]</scope>
</reference>
<dbReference type="PANTHER" id="PTHR47074:SF49">
    <property type="entry name" value="POLYNUCLEOTIDYL TRANSFERASE, RIBONUCLEASE H-LIKE SUPERFAMILY PROTEIN"/>
    <property type="match status" value="1"/>
</dbReference>
<name>A0A6D2IHU0_9BRAS</name>
<dbReference type="OrthoDB" id="1112108at2759"/>
<sequence>MLCFKIPVSLCKRIQSALTRFWWDQTPDVQKMSWSSWTKMTKPKSSGGLGFRDIQSFNDELLAKLSWRILKNPTCLLARVLKGKYCNDYNFLDVPTSTSSSHGWRGVLIGRDLLVEQLGKAIGDGQTTSLWNDSWLSHTSPIRPLGPPNLHDKDAKVASLINGTEWNKEKIEEMLPHHLPMIMKIRPSRRGAQDDYIWLPSKSGEGLFDNVCCVHCGELETTEHLFFRCEFAQKVWSLAPFGKSLDLTTISFEASVKFLKRLVCLPPTGISSGPLFPWICWTIWSARNYRIFEDRIFTPEDTNLKSIQDAREWQEAQDLEKKPHQATPRATNQRTLHPDTVICFTDGAWKQETAIAGAGWIFTSREGSNLDSGSLAEPFVSSPLMAEAIAIRSALIQALEKNFLHLQIKSDAQDLIRALTSQEKIKEIYGLLFDIQSLAKLFTSISFRFVPRSENREADFLQNRLHAISHPV</sequence>
<dbReference type="InterPro" id="IPR044730">
    <property type="entry name" value="RNase_H-like_dom_plant"/>
</dbReference>
<dbReference type="Pfam" id="PF13456">
    <property type="entry name" value="RVT_3"/>
    <property type="match status" value="1"/>
</dbReference>
<dbReference type="SUPFAM" id="SSF53098">
    <property type="entry name" value="Ribonuclease H-like"/>
    <property type="match status" value="1"/>
</dbReference>
<protein>
    <recommendedName>
        <fullName evidence="1">RNase H type-1 domain-containing protein</fullName>
    </recommendedName>
</protein>